<dbReference type="AlphaFoldDB" id="A0A5J4W2E5"/>
<sequence>MARTIDTYATKAQSWNDLLHEYELARSTKPPPAEKPPKRQKDIVKKQHEFDIMTGVYKDPRKEIFARELEAQRVSRDVVRDAHAPIHRDFDIVANTEKQCAGAEVGIGDTQSRGKLIRGLSQPPRPYDIITIRESANKDANKPENLERFALEGLTPVKKVTLNTPPSFIRDYSIASNKYLVGHDEKQKMDDNLTLKAASHSLFRKQKYDPIVGQFISEKLDKKDWDKRSRYCVDDIGVGECNHATSRSLIRMFSSLA</sequence>
<evidence type="ECO:0000313" key="1">
    <source>
        <dbReference type="EMBL" id="KAA6389077.1"/>
    </source>
</evidence>
<comment type="caution">
    <text evidence="1">The sequence shown here is derived from an EMBL/GenBank/DDBJ whole genome shotgun (WGS) entry which is preliminary data.</text>
</comment>
<evidence type="ECO:0000313" key="2">
    <source>
        <dbReference type="Proteomes" id="UP000324800"/>
    </source>
</evidence>
<name>A0A5J4W2E5_9EUKA</name>
<dbReference type="EMBL" id="SNRW01003721">
    <property type="protein sequence ID" value="KAA6389077.1"/>
    <property type="molecule type" value="Genomic_DNA"/>
</dbReference>
<accession>A0A5J4W2E5</accession>
<gene>
    <name evidence="1" type="ORF">EZS28_015395</name>
</gene>
<reference evidence="1 2" key="1">
    <citation type="submission" date="2019-03" db="EMBL/GenBank/DDBJ databases">
        <title>Single cell metagenomics reveals metabolic interactions within the superorganism composed of flagellate Streblomastix strix and complex community of Bacteroidetes bacteria on its surface.</title>
        <authorList>
            <person name="Treitli S.C."/>
            <person name="Kolisko M."/>
            <person name="Husnik F."/>
            <person name="Keeling P."/>
            <person name="Hampl V."/>
        </authorList>
    </citation>
    <scope>NUCLEOTIDE SEQUENCE [LARGE SCALE GENOMIC DNA]</scope>
    <source>
        <strain evidence="1">ST1C</strain>
    </source>
</reference>
<protein>
    <submittedName>
        <fullName evidence="1">Uncharacterized protein</fullName>
    </submittedName>
</protein>
<organism evidence="1 2">
    <name type="scientific">Streblomastix strix</name>
    <dbReference type="NCBI Taxonomy" id="222440"/>
    <lineage>
        <taxon>Eukaryota</taxon>
        <taxon>Metamonada</taxon>
        <taxon>Preaxostyla</taxon>
        <taxon>Oxymonadida</taxon>
        <taxon>Streblomastigidae</taxon>
        <taxon>Streblomastix</taxon>
    </lineage>
</organism>
<proteinExistence type="predicted"/>
<dbReference type="Proteomes" id="UP000324800">
    <property type="component" value="Unassembled WGS sequence"/>
</dbReference>